<keyword evidence="2 5" id="KW-0812">Transmembrane</keyword>
<keyword evidence="3 5" id="KW-1133">Transmembrane helix</keyword>
<dbReference type="EMBL" id="FWFS01000003">
    <property type="protein sequence ID" value="SLN31292.1"/>
    <property type="molecule type" value="Genomic_DNA"/>
</dbReference>
<organism evidence="6 7">
    <name type="scientific">Aquimixticola soesokkakensis</name>
    <dbReference type="NCBI Taxonomy" id="1519096"/>
    <lineage>
        <taxon>Bacteria</taxon>
        <taxon>Pseudomonadati</taxon>
        <taxon>Pseudomonadota</taxon>
        <taxon>Alphaproteobacteria</taxon>
        <taxon>Rhodobacterales</taxon>
        <taxon>Paracoccaceae</taxon>
        <taxon>Aquimixticola</taxon>
    </lineage>
</organism>
<dbReference type="Proteomes" id="UP000193862">
    <property type="component" value="Unassembled WGS sequence"/>
</dbReference>
<dbReference type="PANTHER" id="PTHR36917:SF1">
    <property type="entry name" value="INNER MEMBRANE-SPANNING PROTEIN YCIB"/>
    <property type="match status" value="1"/>
</dbReference>
<feature type="transmembrane region" description="Helical" evidence="5">
    <location>
        <begin position="174"/>
        <end position="195"/>
    </location>
</feature>
<evidence type="ECO:0000256" key="3">
    <source>
        <dbReference type="ARBA" id="ARBA00022989"/>
    </source>
</evidence>
<evidence type="ECO:0000256" key="1">
    <source>
        <dbReference type="ARBA" id="ARBA00022475"/>
    </source>
</evidence>
<dbReference type="AlphaFoldDB" id="A0A1Y5S2S1"/>
<proteinExistence type="inferred from homology"/>
<comment type="subcellular location">
    <subcellularLocation>
        <location evidence="5">Cell inner membrane</location>
        <topology evidence="5">Multi-pass membrane protein</topology>
    </subcellularLocation>
</comment>
<keyword evidence="5" id="KW-0997">Cell inner membrane</keyword>
<dbReference type="Pfam" id="PF04279">
    <property type="entry name" value="IspA"/>
    <property type="match status" value="1"/>
</dbReference>
<dbReference type="HAMAP" id="MF_00189">
    <property type="entry name" value="YciB"/>
    <property type="match status" value="1"/>
</dbReference>
<dbReference type="GO" id="GO:0005886">
    <property type="term" value="C:plasma membrane"/>
    <property type="evidence" value="ECO:0007669"/>
    <property type="project" value="UniProtKB-SubCell"/>
</dbReference>
<keyword evidence="1 5" id="KW-1003">Cell membrane</keyword>
<evidence type="ECO:0000313" key="6">
    <source>
        <dbReference type="EMBL" id="SLN31292.1"/>
    </source>
</evidence>
<feature type="transmembrane region" description="Helical" evidence="5">
    <location>
        <begin position="141"/>
        <end position="162"/>
    </location>
</feature>
<comment type="similarity">
    <text evidence="5">Belongs to the YciB family.</text>
</comment>
<dbReference type="RefSeq" id="WP_085835754.1">
    <property type="nucleotide sequence ID" value="NZ_FWFS01000003.1"/>
</dbReference>
<sequence>MDKKPAQKHVSPGVKTALELGPILLFFVAYIALKDKTFSFAGQEYSGFIVATAAFIPLIALSSFALWRLSGKLSAMQIMTLVLVTVFGGLSVYLNDDRFFKMKPTIIYLFFAILLGVGVLRKESWLKSVMGEMVPLTPAGWHILTLRFIALFVGLAVANEIVWRTMDTDTWVKFKTFGLPIVMFAFIMAQSRLFARHADETVADKPD</sequence>
<dbReference type="OrthoDB" id="9788219at2"/>
<dbReference type="InterPro" id="IPR006008">
    <property type="entry name" value="YciB"/>
</dbReference>
<accession>A0A1Y5S2S1</accession>
<keyword evidence="7" id="KW-1185">Reference proteome</keyword>
<evidence type="ECO:0000313" key="7">
    <source>
        <dbReference type="Proteomes" id="UP000193862"/>
    </source>
</evidence>
<feature type="transmembrane region" description="Helical" evidence="5">
    <location>
        <begin position="73"/>
        <end position="93"/>
    </location>
</feature>
<keyword evidence="4 5" id="KW-0472">Membrane</keyword>
<dbReference type="PANTHER" id="PTHR36917">
    <property type="entry name" value="INTRACELLULAR SEPTATION PROTEIN A-RELATED"/>
    <property type="match status" value="1"/>
</dbReference>
<evidence type="ECO:0000256" key="5">
    <source>
        <dbReference type="HAMAP-Rule" id="MF_00189"/>
    </source>
</evidence>
<evidence type="ECO:0000256" key="4">
    <source>
        <dbReference type="ARBA" id="ARBA00023136"/>
    </source>
</evidence>
<reference evidence="6 7" key="1">
    <citation type="submission" date="2017-03" db="EMBL/GenBank/DDBJ databases">
        <authorList>
            <person name="Afonso C.L."/>
            <person name="Miller P.J."/>
            <person name="Scott M.A."/>
            <person name="Spackman E."/>
            <person name="Goraichik I."/>
            <person name="Dimitrov K.M."/>
            <person name="Suarez D.L."/>
            <person name="Swayne D.E."/>
        </authorList>
    </citation>
    <scope>NUCLEOTIDE SEQUENCE [LARGE SCALE GENOMIC DNA]</scope>
    <source>
        <strain evidence="6 7">CECT 8620</strain>
    </source>
</reference>
<protein>
    <recommendedName>
        <fullName evidence="5">Inner membrane-spanning protein YciB</fullName>
    </recommendedName>
</protein>
<feature type="transmembrane region" description="Helical" evidence="5">
    <location>
        <begin position="105"/>
        <end position="121"/>
    </location>
</feature>
<evidence type="ECO:0000256" key="2">
    <source>
        <dbReference type="ARBA" id="ARBA00022692"/>
    </source>
</evidence>
<feature type="transmembrane region" description="Helical" evidence="5">
    <location>
        <begin position="12"/>
        <end position="33"/>
    </location>
</feature>
<feature type="transmembrane region" description="Helical" evidence="5">
    <location>
        <begin position="45"/>
        <end position="67"/>
    </location>
</feature>
<comment type="function">
    <text evidence="5">Plays a role in cell envelope biogenesis, maintenance of cell envelope integrity and membrane homeostasis.</text>
</comment>
<name>A0A1Y5S2S1_9RHOB</name>
<gene>
    <name evidence="5 6" type="primary">yciB</name>
    <name evidence="6" type="ORF">AQS8620_01010</name>
</gene>